<evidence type="ECO:0000256" key="1">
    <source>
        <dbReference type="SAM" id="MobiDB-lite"/>
    </source>
</evidence>
<keyword evidence="3" id="KW-1185">Reference proteome</keyword>
<reference evidence="2 3" key="1">
    <citation type="submission" date="2020-09" db="EMBL/GenBank/DDBJ databases">
        <title>De no assembly of potato wild relative species, Solanum commersonii.</title>
        <authorList>
            <person name="Cho K."/>
        </authorList>
    </citation>
    <scope>NUCLEOTIDE SEQUENCE [LARGE SCALE GENOMIC DNA]</scope>
    <source>
        <strain evidence="2">LZ3.2</strain>
        <tissue evidence="2">Leaf</tissue>
    </source>
</reference>
<protein>
    <submittedName>
        <fullName evidence="2">Uncharacterized protein</fullName>
    </submittedName>
</protein>
<gene>
    <name evidence="2" type="ORF">H5410_031043</name>
</gene>
<evidence type="ECO:0000313" key="2">
    <source>
        <dbReference type="EMBL" id="KAG5599673.1"/>
    </source>
</evidence>
<feature type="compositionally biased region" description="Basic and acidic residues" evidence="1">
    <location>
        <begin position="47"/>
        <end position="60"/>
    </location>
</feature>
<feature type="compositionally biased region" description="Basic and acidic residues" evidence="1">
    <location>
        <begin position="76"/>
        <end position="85"/>
    </location>
</feature>
<name>A0A9J5YHC2_SOLCO</name>
<evidence type="ECO:0000313" key="3">
    <source>
        <dbReference type="Proteomes" id="UP000824120"/>
    </source>
</evidence>
<dbReference type="Proteomes" id="UP000824120">
    <property type="component" value="Chromosome 6"/>
</dbReference>
<accession>A0A9J5YHC2</accession>
<feature type="compositionally biased region" description="Polar residues" evidence="1">
    <location>
        <begin position="66"/>
        <end position="75"/>
    </location>
</feature>
<comment type="caution">
    <text evidence="2">The sequence shown here is derived from an EMBL/GenBank/DDBJ whole genome shotgun (WGS) entry which is preliminary data.</text>
</comment>
<sequence>MVNVVVQASLADTPLAVSSGVSTSEVTPGESLNALNLAQSSSVLSPEWKDQVGDEREQSARRRTFPRSNTISPNDSKCEDAEGKS</sequence>
<organism evidence="2 3">
    <name type="scientific">Solanum commersonii</name>
    <name type="common">Commerson's wild potato</name>
    <name type="synonym">Commerson's nightshade</name>
    <dbReference type="NCBI Taxonomy" id="4109"/>
    <lineage>
        <taxon>Eukaryota</taxon>
        <taxon>Viridiplantae</taxon>
        <taxon>Streptophyta</taxon>
        <taxon>Embryophyta</taxon>
        <taxon>Tracheophyta</taxon>
        <taxon>Spermatophyta</taxon>
        <taxon>Magnoliopsida</taxon>
        <taxon>eudicotyledons</taxon>
        <taxon>Gunneridae</taxon>
        <taxon>Pentapetalae</taxon>
        <taxon>asterids</taxon>
        <taxon>lamiids</taxon>
        <taxon>Solanales</taxon>
        <taxon>Solanaceae</taxon>
        <taxon>Solanoideae</taxon>
        <taxon>Solaneae</taxon>
        <taxon>Solanum</taxon>
    </lineage>
</organism>
<dbReference type="AlphaFoldDB" id="A0A9J5YHC2"/>
<dbReference type="EMBL" id="JACXVP010000006">
    <property type="protein sequence ID" value="KAG5599673.1"/>
    <property type="molecule type" value="Genomic_DNA"/>
</dbReference>
<feature type="region of interest" description="Disordered" evidence="1">
    <location>
        <begin position="43"/>
        <end position="85"/>
    </location>
</feature>
<proteinExistence type="predicted"/>